<organism evidence="5 6">
    <name type="scientific">Tetraparma gracilis</name>
    <dbReference type="NCBI Taxonomy" id="2962635"/>
    <lineage>
        <taxon>Eukaryota</taxon>
        <taxon>Sar</taxon>
        <taxon>Stramenopiles</taxon>
        <taxon>Ochrophyta</taxon>
        <taxon>Bolidophyceae</taxon>
        <taxon>Parmales</taxon>
        <taxon>Triparmaceae</taxon>
        <taxon>Tetraparma</taxon>
    </lineage>
</organism>
<keyword evidence="2" id="KW-0547">Nucleotide-binding</keyword>
<dbReference type="Proteomes" id="UP001165060">
    <property type="component" value="Unassembled WGS sequence"/>
</dbReference>
<feature type="region of interest" description="Disordered" evidence="4">
    <location>
        <begin position="303"/>
        <end position="325"/>
    </location>
</feature>
<dbReference type="InterPro" id="IPR027417">
    <property type="entry name" value="P-loop_NTPase"/>
</dbReference>
<dbReference type="Gene3D" id="3.40.50.300">
    <property type="entry name" value="P-loop containing nucleotide triphosphate hydrolases"/>
    <property type="match status" value="1"/>
</dbReference>
<dbReference type="SUPFAM" id="SSF52540">
    <property type="entry name" value="P-loop containing nucleoside triphosphate hydrolases"/>
    <property type="match status" value="1"/>
</dbReference>
<dbReference type="Pfam" id="PF03969">
    <property type="entry name" value="AFG1_ATPase"/>
    <property type="match status" value="1"/>
</dbReference>
<comment type="similarity">
    <text evidence="1">Belongs to the AFG1 ATPase family.</text>
</comment>
<accession>A0ABQ6MY20</accession>
<proteinExistence type="inferred from homology"/>
<dbReference type="EMBL" id="BRYB01003343">
    <property type="protein sequence ID" value="GMI35007.1"/>
    <property type="molecule type" value="Genomic_DNA"/>
</dbReference>
<evidence type="ECO:0000256" key="3">
    <source>
        <dbReference type="ARBA" id="ARBA00022840"/>
    </source>
</evidence>
<evidence type="ECO:0000313" key="5">
    <source>
        <dbReference type="EMBL" id="GMI35007.1"/>
    </source>
</evidence>
<keyword evidence="6" id="KW-1185">Reference proteome</keyword>
<dbReference type="PANTHER" id="PTHR12169">
    <property type="entry name" value="ATPASE N2B"/>
    <property type="match status" value="1"/>
</dbReference>
<sequence length="396" mass="43714">MISSLLTSIPFLSPPGLYLYSPPGRGKTAVADLLIHPSVSRMHFIEFMQQTHLQLHRLRNETFVVPKSRRYEHVAKHLVKTPLLFLDELEVTDVADASILTELFNAIHAQGTTVVLTSNRAPEELYKGGLNWQQFQPEFAQKLRRMCAVVDMDGPTDFRTLTTLPASDPRTPLFQPHACADSMWAELAASLGEPVSEGMSIEVAKHLSRKIRIPLSIERSGVCRFAYSEICGPQAFLSGTCYLAIASTFEVVVIDNIDEVESKDDLRRLTQLVDVLYEHRRILVCAGGGCTFDDIFRERLIEDPPSSSSSGSGQIEVTDEGGSSGRLTTMVADGFEWSATGRVGASLVDLAAGDFSTAGFDRCRSRMGEMMRGDWLDKAAVSEQSRAAVRQVVLKQ</sequence>
<dbReference type="PANTHER" id="PTHR12169:SF6">
    <property type="entry name" value="AFG1-LIKE ATPASE"/>
    <property type="match status" value="1"/>
</dbReference>
<evidence type="ECO:0000313" key="6">
    <source>
        <dbReference type="Proteomes" id="UP001165060"/>
    </source>
</evidence>
<protein>
    <submittedName>
        <fullName evidence="5">Uncharacterized protein</fullName>
    </submittedName>
</protein>
<reference evidence="5 6" key="1">
    <citation type="journal article" date="2023" name="Commun. Biol.">
        <title>Genome analysis of Parmales, the sister group of diatoms, reveals the evolutionary specialization of diatoms from phago-mixotrophs to photoautotrophs.</title>
        <authorList>
            <person name="Ban H."/>
            <person name="Sato S."/>
            <person name="Yoshikawa S."/>
            <person name="Yamada K."/>
            <person name="Nakamura Y."/>
            <person name="Ichinomiya M."/>
            <person name="Sato N."/>
            <person name="Blanc-Mathieu R."/>
            <person name="Endo H."/>
            <person name="Kuwata A."/>
            <person name="Ogata H."/>
        </authorList>
    </citation>
    <scope>NUCLEOTIDE SEQUENCE [LARGE SCALE GENOMIC DNA]</scope>
</reference>
<evidence type="ECO:0000256" key="2">
    <source>
        <dbReference type="ARBA" id="ARBA00022741"/>
    </source>
</evidence>
<dbReference type="InterPro" id="IPR005654">
    <property type="entry name" value="ATPase_AFG1-like"/>
</dbReference>
<comment type="caution">
    <text evidence="5">The sequence shown here is derived from an EMBL/GenBank/DDBJ whole genome shotgun (WGS) entry which is preliminary data.</text>
</comment>
<keyword evidence="3" id="KW-0067">ATP-binding</keyword>
<evidence type="ECO:0000256" key="4">
    <source>
        <dbReference type="SAM" id="MobiDB-lite"/>
    </source>
</evidence>
<gene>
    <name evidence="5" type="ORF">TeGR_g12274</name>
</gene>
<name>A0ABQ6MY20_9STRA</name>
<dbReference type="NCBIfam" id="NF040713">
    <property type="entry name" value="ZapE"/>
    <property type="match status" value="1"/>
</dbReference>
<evidence type="ECO:0000256" key="1">
    <source>
        <dbReference type="ARBA" id="ARBA00010322"/>
    </source>
</evidence>